<dbReference type="EMBL" id="CABITT030000002">
    <property type="protein sequence ID" value="VVA94155.1"/>
    <property type="molecule type" value="Genomic_DNA"/>
</dbReference>
<reference evidence="1" key="1">
    <citation type="submission" date="2019-07" db="EMBL/GenBank/DDBJ databases">
        <authorList>
            <person name="Dittberner H."/>
        </authorList>
    </citation>
    <scope>NUCLEOTIDE SEQUENCE [LARGE SCALE GENOMIC DNA]</scope>
</reference>
<evidence type="ECO:0000313" key="2">
    <source>
        <dbReference type="Proteomes" id="UP000489600"/>
    </source>
</evidence>
<dbReference type="AlphaFoldDB" id="A0A565B060"/>
<proteinExistence type="predicted"/>
<protein>
    <submittedName>
        <fullName evidence="1">Uncharacterized protein</fullName>
    </submittedName>
</protein>
<accession>A0A565B060</accession>
<evidence type="ECO:0000313" key="1">
    <source>
        <dbReference type="EMBL" id="VVA94155.1"/>
    </source>
</evidence>
<sequence>MACLYQLYSELFCLVSENSSYSVQTTSFLRKCVPFPDEQPLRPYHLSYDQFHNLCRSVSRLMVAHDNLDYEELL</sequence>
<dbReference type="Proteomes" id="UP000489600">
    <property type="component" value="Unassembled WGS sequence"/>
</dbReference>
<gene>
    <name evidence="1" type="ORF">ANE_LOCUS4600</name>
</gene>
<comment type="caution">
    <text evidence="1">The sequence shown here is derived from an EMBL/GenBank/DDBJ whole genome shotgun (WGS) entry which is preliminary data.</text>
</comment>
<keyword evidence="2" id="KW-1185">Reference proteome</keyword>
<organism evidence="1 2">
    <name type="scientific">Arabis nemorensis</name>
    <dbReference type="NCBI Taxonomy" id="586526"/>
    <lineage>
        <taxon>Eukaryota</taxon>
        <taxon>Viridiplantae</taxon>
        <taxon>Streptophyta</taxon>
        <taxon>Embryophyta</taxon>
        <taxon>Tracheophyta</taxon>
        <taxon>Spermatophyta</taxon>
        <taxon>Magnoliopsida</taxon>
        <taxon>eudicotyledons</taxon>
        <taxon>Gunneridae</taxon>
        <taxon>Pentapetalae</taxon>
        <taxon>rosids</taxon>
        <taxon>malvids</taxon>
        <taxon>Brassicales</taxon>
        <taxon>Brassicaceae</taxon>
        <taxon>Arabideae</taxon>
        <taxon>Arabis</taxon>
    </lineage>
</organism>
<name>A0A565B060_9BRAS</name>